<sequence>MATPTAPSPTRSRRRQLPQCFNLGRLRDILAPQCHFSRSVLVKPVDLHSGVIQQGQFLGCPTAQK</sequence>
<name>A0A0A9G4U6_ARUDO</name>
<accession>A0A0A9G4U6</accession>
<reference evidence="1" key="2">
    <citation type="journal article" date="2015" name="Data Brief">
        <title>Shoot transcriptome of the giant reed, Arundo donax.</title>
        <authorList>
            <person name="Barrero R.A."/>
            <person name="Guerrero F.D."/>
            <person name="Moolhuijzen P."/>
            <person name="Goolsby J.A."/>
            <person name="Tidwell J."/>
            <person name="Bellgard S.E."/>
            <person name="Bellgard M.I."/>
        </authorList>
    </citation>
    <scope>NUCLEOTIDE SEQUENCE</scope>
    <source>
        <tissue evidence="1">Shoot tissue taken approximately 20 cm above the soil surface</tissue>
    </source>
</reference>
<proteinExistence type="predicted"/>
<dbReference type="AlphaFoldDB" id="A0A0A9G4U6"/>
<dbReference type="EMBL" id="GBRH01180335">
    <property type="protein sequence ID" value="JAE17561.1"/>
    <property type="molecule type" value="Transcribed_RNA"/>
</dbReference>
<reference evidence="1" key="1">
    <citation type="submission" date="2014-09" db="EMBL/GenBank/DDBJ databases">
        <authorList>
            <person name="Magalhaes I.L.F."/>
            <person name="Oliveira U."/>
            <person name="Santos F.R."/>
            <person name="Vidigal T.H.D.A."/>
            <person name="Brescovit A.D."/>
            <person name="Santos A.J."/>
        </authorList>
    </citation>
    <scope>NUCLEOTIDE SEQUENCE</scope>
    <source>
        <tissue evidence="1">Shoot tissue taken approximately 20 cm above the soil surface</tissue>
    </source>
</reference>
<organism evidence="1">
    <name type="scientific">Arundo donax</name>
    <name type="common">Giant reed</name>
    <name type="synonym">Donax arundinaceus</name>
    <dbReference type="NCBI Taxonomy" id="35708"/>
    <lineage>
        <taxon>Eukaryota</taxon>
        <taxon>Viridiplantae</taxon>
        <taxon>Streptophyta</taxon>
        <taxon>Embryophyta</taxon>
        <taxon>Tracheophyta</taxon>
        <taxon>Spermatophyta</taxon>
        <taxon>Magnoliopsida</taxon>
        <taxon>Liliopsida</taxon>
        <taxon>Poales</taxon>
        <taxon>Poaceae</taxon>
        <taxon>PACMAD clade</taxon>
        <taxon>Arundinoideae</taxon>
        <taxon>Arundineae</taxon>
        <taxon>Arundo</taxon>
    </lineage>
</organism>
<evidence type="ECO:0000313" key="1">
    <source>
        <dbReference type="EMBL" id="JAE17561.1"/>
    </source>
</evidence>
<protein>
    <submittedName>
        <fullName evidence="1">Uncharacterized protein</fullName>
    </submittedName>
</protein>